<name>A0AAV7IM92_COTGL</name>
<dbReference type="InterPro" id="IPR051093">
    <property type="entry name" value="Neuroligin/BSAL"/>
</dbReference>
<evidence type="ECO:0000259" key="3">
    <source>
        <dbReference type="Pfam" id="PF00135"/>
    </source>
</evidence>
<proteinExistence type="inferred from homology"/>
<dbReference type="Gene3D" id="3.40.50.1820">
    <property type="entry name" value="alpha/beta hydrolase"/>
    <property type="match status" value="1"/>
</dbReference>
<organism evidence="4 5">
    <name type="scientific">Cotesia glomerata</name>
    <name type="common">Lepidopteran parasitic wasp</name>
    <name type="synonym">Apanteles glomeratus</name>
    <dbReference type="NCBI Taxonomy" id="32391"/>
    <lineage>
        <taxon>Eukaryota</taxon>
        <taxon>Metazoa</taxon>
        <taxon>Ecdysozoa</taxon>
        <taxon>Arthropoda</taxon>
        <taxon>Hexapoda</taxon>
        <taxon>Insecta</taxon>
        <taxon>Pterygota</taxon>
        <taxon>Neoptera</taxon>
        <taxon>Endopterygota</taxon>
        <taxon>Hymenoptera</taxon>
        <taxon>Apocrita</taxon>
        <taxon>Ichneumonoidea</taxon>
        <taxon>Braconidae</taxon>
        <taxon>Microgastrinae</taxon>
        <taxon>Cotesia</taxon>
    </lineage>
</organism>
<sequence length="303" mass="34102">MTAEKLMADQALHFSKANTQRQVSGIWYPVLETIYQSASPFTVANSRLLFHRSVLMSGSALSPWALVRGAANYAMQVAKYLNCTGVSHDPQLLLQCLREVPLENLLSVPVQGLAFAPAFGPSIDGVVIDPGDPEDLDYTLQVDTINTLNNILLRKDVVAKLSRYDLMVGVVRTESYFSLTSDDSLYGLEADRRTKILREFVRNTYTYHQPEILATIINEYTDWERPVQHPASIRDETLEALGDANTVAPATKTVDLHSQSHRNSYLYVFDYQTKFGDYVQNIPDIIKQFLLFLTVLPQPQKPT</sequence>
<feature type="domain" description="Carboxylesterase type B" evidence="3">
    <location>
        <begin position="45"/>
        <end position="278"/>
    </location>
</feature>
<evidence type="ECO:0000313" key="5">
    <source>
        <dbReference type="Proteomes" id="UP000826195"/>
    </source>
</evidence>
<dbReference type="InterPro" id="IPR002018">
    <property type="entry name" value="CarbesteraseB"/>
</dbReference>
<keyword evidence="2" id="KW-0325">Glycoprotein</keyword>
<evidence type="ECO:0000256" key="2">
    <source>
        <dbReference type="ARBA" id="ARBA00023180"/>
    </source>
</evidence>
<keyword evidence="5" id="KW-1185">Reference proteome</keyword>
<dbReference type="AlphaFoldDB" id="A0AAV7IM92"/>
<evidence type="ECO:0000313" key="4">
    <source>
        <dbReference type="EMBL" id="KAH0553944.1"/>
    </source>
</evidence>
<comment type="similarity">
    <text evidence="1">Belongs to the type-B carboxylesterase/lipase family.</text>
</comment>
<dbReference type="InterPro" id="IPR029058">
    <property type="entry name" value="AB_hydrolase_fold"/>
</dbReference>
<reference evidence="4 5" key="1">
    <citation type="journal article" date="2021" name="J. Hered.">
        <title>A chromosome-level genome assembly of the parasitoid wasp, Cotesia glomerata (Hymenoptera: Braconidae).</title>
        <authorList>
            <person name="Pinto B.J."/>
            <person name="Weis J.J."/>
            <person name="Gamble T."/>
            <person name="Ode P.J."/>
            <person name="Paul R."/>
            <person name="Zaspel J.M."/>
        </authorList>
    </citation>
    <scope>NUCLEOTIDE SEQUENCE [LARGE SCALE GENOMIC DNA]</scope>
    <source>
        <strain evidence="4">CgM1</strain>
    </source>
</reference>
<dbReference type="SUPFAM" id="SSF53474">
    <property type="entry name" value="alpha/beta-Hydrolases"/>
    <property type="match status" value="1"/>
</dbReference>
<dbReference type="Pfam" id="PF00135">
    <property type="entry name" value="COesterase"/>
    <property type="match status" value="1"/>
</dbReference>
<dbReference type="PANTHER" id="PTHR43903">
    <property type="entry name" value="NEUROLIGIN"/>
    <property type="match status" value="1"/>
</dbReference>
<gene>
    <name evidence="4" type="ORF">KQX54_006084</name>
</gene>
<dbReference type="Proteomes" id="UP000826195">
    <property type="component" value="Unassembled WGS sequence"/>
</dbReference>
<dbReference type="EMBL" id="JAHXZJ010001119">
    <property type="protein sequence ID" value="KAH0553944.1"/>
    <property type="molecule type" value="Genomic_DNA"/>
</dbReference>
<comment type="caution">
    <text evidence="4">The sequence shown here is derived from an EMBL/GenBank/DDBJ whole genome shotgun (WGS) entry which is preliminary data.</text>
</comment>
<accession>A0AAV7IM92</accession>
<evidence type="ECO:0000256" key="1">
    <source>
        <dbReference type="ARBA" id="ARBA00005964"/>
    </source>
</evidence>
<protein>
    <recommendedName>
        <fullName evidence="3">Carboxylesterase type B domain-containing protein</fullName>
    </recommendedName>
</protein>